<evidence type="ECO:0000256" key="2">
    <source>
        <dbReference type="ARBA" id="ARBA00006702"/>
    </source>
</evidence>
<dbReference type="SUPFAM" id="SSF81606">
    <property type="entry name" value="PP2C-like"/>
    <property type="match status" value="1"/>
</dbReference>
<keyword evidence="8" id="KW-0464">Manganese</keyword>
<reference evidence="12 13" key="1">
    <citation type="journal article" date="2024" name="BMC Biol.">
        <title>Comparative genomics of Ascetosporea gives new insight into the evolutionary basis for animal parasitism in Rhizaria.</title>
        <authorList>
            <person name="Hiltunen Thoren M."/>
            <person name="Onut-Brannstrom I."/>
            <person name="Alfjorden A."/>
            <person name="Peckova H."/>
            <person name="Swords F."/>
            <person name="Hooper C."/>
            <person name="Holzer A.S."/>
            <person name="Bass D."/>
            <person name="Burki F."/>
        </authorList>
    </citation>
    <scope>NUCLEOTIDE SEQUENCE [LARGE SCALE GENOMIC DNA]</scope>
    <source>
        <strain evidence="12">20-A016</strain>
    </source>
</reference>
<comment type="similarity">
    <text evidence="2">Belongs to the PP2C family.</text>
</comment>
<evidence type="ECO:0000256" key="9">
    <source>
        <dbReference type="ARBA" id="ARBA00047761"/>
    </source>
</evidence>
<dbReference type="CDD" id="cd00143">
    <property type="entry name" value="PP2Cc"/>
    <property type="match status" value="1"/>
</dbReference>
<keyword evidence="13" id="KW-1185">Reference proteome</keyword>
<dbReference type="PANTHER" id="PTHR13832:SF803">
    <property type="entry name" value="PROTEIN PHOSPHATASE 1G"/>
    <property type="match status" value="1"/>
</dbReference>
<evidence type="ECO:0000256" key="3">
    <source>
        <dbReference type="ARBA" id="ARBA00013081"/>
    </source>
</evidence>
<dbReference type="Proteomes" id="UP001439008">
    <property type="component" value="Unassembled WGS sequence"/>
</dbReference>
<comment type="cofactor">
    <cofactor evidence="1">
        <name>Mn(2+)</name>
        <dbReference type="ChEBI" id="CHEBI:29035"/>
    </cofactor>
</comment>
<accession>A0ABV2AM87</accession>
<sequence>MPAIITLLGILISSSVAFYFILTRNAFYKHKISSFGSITGIASMRGRRSTMEDDHFSGEFKHGEQSIFVAGVLDGHGGISTAKFVSGRFVQEFKKELSNCNSIKEALSSTFHNLDERFLEIARKRKLRDGTTLLVSVVAEKTLYIANTGDSRAVLVKKGGASEPLSNDHKAGKFDEFKRISSLGGRVSYSFGTWRIEGKLAVSRALGDIEFKKYAICDPEIKSIDLKKGFRVIKRGLVFDSRH</sequence>
<name>A0ABV2AM87_9EUKA</name>
<dbReference type="EMBL" id="JBDODL010000770">
    <property type="protein sequence ID" value="MES1920619.1"/>
    <property type="molecule type" value="Genomic_DNA"/>
</dbReference>
<keyword evidence="5" id="KW-0378">Hydrolase</keyword>
<protein>
    <recommendedName>
        <fullName evidence="3">protein-serine/threonine phosphatase</fullName>
        <ecNumber evidence="3">3.1.3.16</ecNumber>
    </recommendedName>
</protein>
<dbReference type="SMART" id="SM00332">
    <property type="entry name" value="PP2Cc"/>
    <property type="match status" value="1"/>
</dbReference>
<dbReference type="Gene3D" id="3.60.40.10">
    <property type="entry name" value="PPM-type phosphatase domain"/>
    <property type="match status" value="1"/>
</dbReference>
<dbReference type="Pfam" id="PF00481">
    <property type="entry name" value="PP2C"/>
    <property type="match status" value="1"/>
</dbReference>
<dbReference type="PROSITE" id="PS51746">
    <property type="entry name" value="PPM_2"/>
    <property type="match status" value="1"/>
</dbReference>
<dbReference type="EC" id="3.1.3.16" evidence="3"/>
<dbReference type="InterPro" id="IPR036457">
    <property type="entry name" value="PPM-type-like_dom_sf"/>
</dbReference>
<evidence type="ECO:0000313" key="12">
    <source>
        <dbReference type="EMBL" id="MES1920619.1"/>
    </source>
</evidence>
<keyword evidence="4" id="KW-0479">Metal-binding</keyword>
<organism evidence="12 13">
    <name type="scientific">Bonamia ostreae</name>
    <dbReference type="NCBI Taxonomy" id="126728"/>
    <lineage>
        <taxon>Eukaryota</taxon>
        <taxon>Sar</taxon>
        <taxon>Rhizaria</taxon>
        <taxon>Endomyxa</taxon>
        <taxon>Ascetosporea</taxon>
        <taxon>Haplosporida</taxon>
        <taxon>Bonamia</taxon>
    </lineage>
</organism>
<feature type="domain" description="PPM-type phosphatase" evidence="11">
    <location>
        <begin position="38"/>
        <end position="243"/>
    </location>
</feature>
<gene>
    <name evidence="12" type="ORF">MHBO_002273</name>
</gene>
<evidence type="ECO:0000256" key="4">
    <source>
        <dbReference type="ARBA" id="ARBA00022723"/>
    </source>
</evidence>
<dbReference type="InterPro" id="IPR001932">
    <property type="entry name" value="PPM-type_phosphatase-like_dom"/>
</dbReference>
<comment type="caution">
    <text evidence="12">The sequence shown here is derived from an EMBL/GenBank/DDBJ whole genome shotgun (WGS) entry which is preliminary data.</text>
</comment>
<evidence type="ECO:0000256" key="6">
    <source>
        <dbReference type="ARBA" id="ARBA00022842"/>
    </source>
</evidence>
<evidence type="ECO:0000259" key="11">
    <source>
        <dbReference type="PROSITE" id="PS51746"/>
    </source>
</evidence>
<dbReference type="InterPro" id="IPR015655">
    <property type="entry name" value="PP2C"/>
</dbReference>
<dbReference type="PANTHER" id="PTHR13832">
    <property type="entry name" value="PROTEIN PHOSPHATASE 2C"/>
    <property type="match status" value="1"/>
</dbReference>
<proteinExistence type="inferred from homology"/>
<evidence type="ECO:0000256" key="10">
    <source>
        <dbReference type="ARBA" id="ARBA00048336"/>
    </source>
</evidence>
<comment type="catalytic activity">
    <reaction evidence="10">
        <text>O-phospho-L-threonyl-[protein] + H2O = L-threonyl-[protein] + phosphate</text>
        <dbReference type="Rhea" id="RHEA:47004"/>
        <dbReference type="Rhea" id="RHEA-COMP:11060"/>
        <dbReference type="Rhea" id="RHEA-COMP:11605"/>
        <dbReference type="ChEBI" id="CHEBI:15377"/>
        <dbReference type="ChEBI" id="CHEBI:30013"/>
        <dbReference type="ChEBI" id="CHEBI:43474"/>
        <dbReference type="ChEBI" id="CHEBI:61977"/>
        <dbReference type="EC" id="3.1.3.16"/>
    </reaction>
</comment>
<keyword evidence="6" id="KW-0460">Magnesium</keyword>
<keyword evidence="7" id="KW-0904">Protein phosphatase</keyword>
<evidence type="ECO:0000313" key="13">
    <source>
        <dbReference type="Proteomes" id="UP001439008"/>
    </source>
</evidence>
<comment type="catalytic activity">
    <reaction evidence="9">
        <text>O-phospho-L-seryl-[protein] + H2O = L-seryl-[protein] + phosphate</text>
        <dbReference type="Rhea" id="RHEA:20629"/>
        <dbReference type="Rhea" id="RHEA-COMP:9863"/>
        <dbReference type="Rhea" id="RHEA-COMP:11604"/>
        <dbReference type="ChEBI" id="CHEBI:15377"/>
        <dbReference type="ChEBI" id="CHEBI:29999"/>
        <dbReference type="ChEBI" id="CHEBI:43474"/>
        <dbReference type="ChEBI" id="CHEBI:83421"/>
        <dbReference type="EC" id="3.1.3.16"/>
    </reaction>
</comment>
<evidence type="ECO:0000256" key="1">
    <source>
        <dbReference type="ARBA" id="ARBA00001936"/>
    </source>
</evidence>
<evidence type="ECO:0000256" key="5">
    <source>
        <dbReference type="ARBA" id="ARBA00022801"/>
    </source>
</evidence>
<evidence type="ECO:0000256" key="7">
    <source>
        <dbReference type="ARBA" id="ARBA00022912"/>
    </source>
</evidence>
<evidence type="ECO:0000256" key="8">
    <source>
        <dbReference type="ARBA" id="ARBA00023211"/>
    </source>
</evidence>